<dbReference type="EMBL" id="AEGP01000022">
    <property type="protein sequence ID" value="EGG42780.1"/>
    <property type="molecule type" value="Genomic_DNA"/>
</dbReference>
<reference evidence="1" key="1">
    <citation type="journal article" date="2011" name="PLoS ONE">
        <title>Genome of a low-salinity ammonia-oxidizing archaeon determined by single-cell and metagenomic analysis.</title>
        <authorList>
            <person name="Blainey P.C."/>
            <person name="Mosier A.C."/>
            <person name="Potanina A."/>
            <person name="Francis C.A."/>
            <person name="Quake S.R."/>
        </authorList>
    </citation>
    <scope>NUCLEOTIDE SEQUENCE [LARGE SCALE GENOMIC DNA]</scope>
    <source>
        <strain evidence="1">SFB1</strain>
    </source>
</reference>
<protein>
    <submittedName>
        <fullName evidence="1">Uncharacterized protein</fullName>
    </submittedName>
</protein>
<accession>F3KIN6</accession>
<sequence length="95" mass="11233">MKAIFKKEILNDPESENSTYTNFTLKRNTEFCCEKFKVFCKKFTVWSYEQGKFAIVDQITYEGQSIQPIDFCPFCGEKIDYEDENKPSKSTKKKK</sequence>
<dbReference type="HOGENOM" id="CLU_184172_0_0_2"/>
<dbReference type="Proteomes" id="UP000004348">
    <property type="component" value="Chromosome"/>
</dbReference>
<evidence type="ECO:0000313" key="1">
    <source>
        <dbReference type="EMBL" id="EGG42780.1"/>
    </source>
</evidence>
<dbReference type="AlphaFoldDB" id="F3KIN6"/>
<proteinExistence type="predicted"/>
<gene>
    <name evidence="1" type="ORF">Nlim_0335</name>
</gene>
<name>F3KIN6_9ARCH</name>
<comment type="caution">
    <text evidence="1">The sequence shown here is derived from an EMBL/GenBank/DDBJ whole genome shotgun (WGS) entry which is preliminary data.</text>
</comment>
<organism evidence="1">
    <name type="scientific">Candidatus Nitrosarchaeum limnium SFB1</name>
    <dbReference type="NCBI Taxonomy" id="886738"/>
    <lineage>
        <taxon>Archaea</taxon>
        <taxon>Nitrososphaerota</taxon>
        <taxon>Nitrososphaeria</taxon>
        <taxon>Nitrosopumilales</taxon>
        <taxon>Nitrosopumilaceae</taxon>
        <taxon>Nitrosarchaeum</taxon>
    </lineage>
</organism>
<dbReference type="STRING" id="886738.Nlim_0335"/>